<comment type="caution">
    <text evidence="20">The sequence shown here is derived from an EMBL/GenBank/DDBJ whole genome shotgun (WGS) entry which is preliminary data.</text>
</comment>
<accession>A0A6L3SPA8</accession>
<dbReference type="InterPro" id="IPR048432">
    <property type="entry name" value="MASE7"/>
</dbReference>
<evidence type="ECO:0000259" key="19">
    <source>
        <dbReference type="PROSITE" id="PS50125"/>
    </source>
</evidence>
<dbReference type="PROSITE" id="PS50125">
    <property type="entry name" value="GUANYLATE_CYCLASE_2"/>
    <property type="match status" value="1"/>
</dbReference>
<evidence type="ECO:0000256" key="12">
    <source>
        <dbReference type="ARBA" id="ARBA00023136"/>
    </source>
</evidence>
<evidence type="ECO:0000256" key="16">
    <source>
        <dbReference type="ARBA" id="ARBA00064436"/>
    </source>
</evidence>
<evidence type="ECO:0000256" key="5">
    <source>
        <dbReference type="ARBA" id="ARBA00022692"/>
    </source>
</evidence>
<evidence type="ECO:0000256" key="10">
    <source>
        <dbReference type="ARBA" id="ARBA00022989"/>
    </source>
</evidence>
<dbReference type="Gene3D" id="3.30.70.1230">
    <property type="entry name" value="Nucleotide cyclase"/>
    <property type="match status" value="1"/>
</dbReference>
<dbReference type="CDD" id="cd07302">
    <property type="entry name" value="CHD"/>
    <property type="match status" value="1"/>
</dbReference>
<dbReference type="GO" id="GO:0007168">
    <property type="term" value="P:receptor guanylyl cyclase signaling pathway"/>
    <property type="evidence" value="ECO:0007669"/>
    <property type="project" value="TreeGrafter"/>
</dbReference>
<evidence type="ECO:0000256" key="8">
    <source>
        <dbReference type="ARBA" id="ARBA00022840"/>
    </source>
</evidence>
<dbReference type="Pfam" id="PF00211">
    <property type="entry name" value="Guanylate_cyc"/>
    <property type="match status" value="1"/>
</dbReference>
<evidence type="ECO:0000256" key="3">
    <source>
        <dbReference type="ARBA" id="ARBA00012201"/>
    </source>
</evidence>
<dbReference type="FunFam" id="3.30.70.1230:FF:000033">
    <property type="entry name" value="Adenylate cyclase"/>
    <property type="match status" value="1"/>
</dbReference>
<dbReference type="InterPro" id="IPR018297">
    <property type="entry name" value="A/G_cyclase_CS"/>
</dbReference>
<dbReference type="GO" id="GO:0035556">
    <property type="term" value="P:intracellular signal transduction"/>
    <property type="evidence" value="ECO:0007669"/>
    <property type="project" value="InterPro"/>
</dbReference>
<sequence length="406" mass="43421">MSSRMSLTSWIGYGTERYTARVARRLRALNVTAWLSSIFVLGFAIYDATDLKLRTLAAVNVTAALFLASIPVWHRFGELVAPLAFVIGAYTGSFVVCAMIGTESGMPMQYLAVAAVMIIVLGPQRRVLIAVIGTAAITLIIALRVTVPPDTGLLSSEAMFANFVACMVGTCTILFGVILYAVNEVARAEAIADREFERAEALLGNILPAPIVKRLKDKGEPIIADAYDEASILFADLTGSTALAGAISAAALVEFLNTLFSTFDKLVDQHGLEKIKTTGDGYMVVSGVPLRRPDHAQALASLSLAMRSATATIFDPLGRTVRIRIGLACGPVMAGVIGTRKFSYDVWGDAVNVAARMEATGVPDAIHVSREMRARLGQSFSLEERGAVEVKGKGTMQTWFLLGPRA</sequence>
<dbReference type="InterPro" id="IPR001054">
    <property type="entry name" value="A/G_cyclase"/>
</dbReference>
<evidence type="ECO:0000256" key="6">
    <source>
        <dbReference type="ARBA" id="ARBA00022723"/>
    </source>
</evidence>
<evidence type="ECO:0000256" key="18">
    <source>
        <dbReference type="SAM" id="Phobius"/>
    </source>
</evidence>
<dbReference type="GO" id="GO:0005886">
    <property type="term" value="C:plasma membrane"/>
    <property type="evidence" value="ECO:0007669"/>
    <property type="project" value="TreeGrafter"/>
</dbReference>
<keyword evidence="13 17" id="KW-0456">Lyase</keyword>
<proteinExistence type="inferred from homology"/>
<keyword evidence="5 18" id="KW-0812">Transmembrane</keyword>
<evidence type="ECO:0000313" key="20">
    <source>
        <dbReference type="EMBL" id="KAB1069499.1"/>
    </source>
</evidence>
<evidence type="ECO:0000256" key="4">
    <source>
        <dbReference type="ARBA" id="ARBA00021420"/>
    </source>
</evidence>
<dbReference type="RefSeq" id="WP_151005603.1">
    <property type="nucleotide sequence ID" value="NZ_BPQY01000380.1"/>
</dbReference>
<feature type="transmembrane region" description="Helical" evidence="18">
    <location>
        <begin position="159"/>
        <end position="182"/>
    </location>
</feature>
<dbReference type="OrthoDB" id="315417at2"/>
<dbReference type="GO" id="GO:0005524">
    <property type="term" value="F:ATP binding"/>
    <property type="evidence" value="ECO:0007669"/>
    <property type="project" value="UniProtKB-KW"/>
</dbReference>
<feature type="transmembrane region" description="Helical" evidence="18">
    <location>
        <begin position="52"/>
        <end position="73"/>
    </location>
</feature>
<comment type="catalytic activity">
    <reaction evidence="1">
        <text>ATP = 3',5'-cyclic AMP + diphosphate</text>
        <dbReference type="Rhea" id="RHEA:15389"/>
        <dbReference type="ChEBI" id="CHEBI:30616"/>
        <dbReference type="ChEBI" id="CHEBI:33019"/>
        <dbReference type="ChEBI" id="CHEBI:58165"/>
        <dbReference type="EC" id="4.6.1.1"/>
    </reaction>
</comment>
<dbReference type="InterPro" id="IPR029787">
    <property type="entry name" value="Nucleotide_cyclase"/>
</dbReference>
<keyword evidence="11" id="KW-0115">cAMP biosynthesis</keyword>
<feature type="transmembrane region" description="Helical" evidence="18">
    <location>
        <begin position="26"/>
        <end position="46"/>
    </location>
</feature>
<protein>
    <recommendedName>
        <fullName evidence="4">Adenylate cyclase</fullName>
        <ecNumber evidence="3">4.6.1.1</ecNumber>
    </recommendedName>
    <alternativeName>
        <fullName evidence="14">ATP pyrophosphate-lyase</fullName>
    </alternativeName>
    <alternativeName>
        <fullName evidence="15">Adenylyl cyclase</fullName>
    </alternativeName>
</protein>
<evidence type="ECO:0000256" key="7">
    <source>
        <dbReference type="ARBA" id="ARBA00022741"/>
    </source>
</evidence>
<evidence type="ECO:0000256" key="9">
    <source>
        <dbReference type="ARBA" id="ARBA00022842"/>
    </source>
</evidence>
<dbReference type="InterPro" id="IPR050401">
    <property type="entry name" value="Cyclic_nucleotide_synthase"/>
</dbReference>
<dbReference type="GO" id="GO:0046872">
    <property type="term" value="F:metal ion binding"/>
    <property type="evidence" value="ECO:0007669"/>
    <property type="project" value="UniProtKB-KW"/>
</dbReference>
<dbReference type="PANTHER" id="PTHR11920">
    <property type="entry name" value="GUANYLYL CYCLASE"/>
    <property type="match status" value="1"/>
</dbReference>
<evidence type="ECO:0000256" key="15">
    <source>
        <dbReference type="ARBA" id="ARBA00032637"/>
    </source>
</evidence>
<dbReference type="EMBL" id="VZZK01000075">
    <property type="protein sequence ID" value="KAB1069499.1"/>
    <property type="molecule type" value="Genomic_DNA"/>
</dbReference>
<keyword evidence="9" id="KW-0460">Magnesium</keyword>
<keyword evidence="10 18" id="KW-1133">Transmembrane helix</keyword>
<dbReference type="AlphaFoldDB" id="A0A6L3SPA8"/>
<feature type="transmembrane region" description="Helical" evidence="18">
    <location>
        <begin position="127"/>
        <end position="147"/>
    </location>
</feature>
<feature type="transmembrane region" description="Helical" evidence="18">
    <location>
        <begin position="107"/>
        <end position="122"/>
    </location>
</feature>
<evidence type="ECO:0000256" key="17">
    <source>
        <dbReference type="RuleBase" id="RU000405"/>
    </source>
</evidence>
<dbReference type="GO" id="GO:0004016">
    <property type="term" value="F:adenylate cyclase activity"/>
    <property type="evidence" value="ECO:0007669"/>
    <property type="project" value="UniProtKB-EC"/>
</dbReference>
<comment type="subunit">
    <text evidence="16">Homodimer. Can also exist as monomer.</text>
</comment>
<evidence type="ECO:0000313" key="21">
    <source>
        <dbReference type="Proteomes" id="UP000474159"/>
    </source>
</evidence>
<keyword evidence="21" id="KW-1185">Reference proteome</keyword>
<comment type="subcellular location">
    <subcellularLocation>
        <location evidence="2">Membrane</location>
    </subcellularLocation>
</comment>
<keyword evidence="7" id="KW-0547">Nucleotide-binding</keyword>
<dbReference type="Proteomes" id="UP000474159">
    <property type="component" value="Unassembled WGS sequence"/>
</dbReference>
<evidence type="ECO:0000256" key="1">
    <source>
        <dbReference type="ARBA" id="ARBA00001593"/>
    </source>
</evidence>
<dbReference type="EC" id="4.6.1.1" evidence="3"/>
<evidence type="ECO:0000256" key="11">
    <source>
        <dbReference type="ARBA" id="ARBA00022998"/>
    </source>
</evidence>
<keyword evidence="12 18" id="KW-0472">Membrane</keyword>
<dbReference type="SUPFAM" id="SSF55073">
    <property type="entry name" value="Nucleotide cyclase"/>
    <property type="match status" value="1"/>
</dbReference>
<dbReference type="GO" id="GO:0001653">
    <property type="term" value="F:peptide receptor activity"/>
    <property type="evidence" value="ECO:0007669"/>
    <property type="project" value="TreeGrafter"/>
</dbReference>
<gene>
    <name evidence="20" type="ORF">F6X53_30950</name>
</gene>
<keyword evidence="6" id="KW-0479">Metal-binding</keyword>
<keyword evidence="8" id="KW-0067">ATP-binding</keyword>
<organism evidence="20 21">
    <name type="scientific">Methylobacterium soli</name>
    <dbReference type="NCBI Taxonomy" id="553447"/>
    <lineage>
        <taxon>Bacteria</taxon>
        <taxon>Pseudomonadati</taxon>
        <taxon>Pseudomonadota</taxon>
        <taxon>Alphaproteobacteria</taxon>
        <taxon>Hyphomicrobiales</taxon>
        <taxon>Methylobacteriaceae</taxon>
        <taxon>Methylobacterium</taxon>
    </lineage>
</organism>
<name>A0A6L3SPA8_9HYPH</name>
<reference evidence="20 21" key="1">
    <citation type="submission" date="2019-09" db="EMBL/GenBank/DDBJ databases">
        <title>YIM 48816 draft genome.</title>
        <authorList>
            <person name="Jiang L."/>
        </authorList>
    </citation>
    <scope>NUCLEOTIDE SEQUENCE [LARGE SCALE GENOMIC DNA]</scope>
    <source>
        <strain evidence="20 21">YIM 48816</strain>
    </source>
</reference>
<dbReference type="PANTHER" id="PTHR11920:SF335">
    <property type="entry name" value="GUANYLATE CYCLASE"/>
    <property type="match status" value="1"/>
</dbReference>
<dbReference type="GO" id="GO:0004383">
    <property type="term" value="F:guanylate cyclase activity"/>
    <property type="evidence" value="ECO:0007669"/>
    <property type="project" value="TreeGrafter"/>
</dbReference>
<dbReference type="GO" id="GO:0006171">
    <property type="term" value="P:cAMP biosynthetic process"/>
    <property type="evidence" value="ECO:0007669"/>
    <property type="project" value="UniProtKB-KW"/>
</dbReference>
<dbReference type="Pfam" id="PF20967">
    <property type="entry name" value="MASE7"/>
    <property type="match status" value="1"/>
</dbReference>
<evidence type="ECO:0000256" key="2">
    <source>
        <dbReference type="ARBA" id="ARBA00004370"/>
    </source>
</evidence>
<feature type="domain" description="Guanylate cyclase" evidence="19">
    <location>
        <begin position="231"/>
        <end position="358"/>
    </location>
</feature>
<feature type="transmembrane region" description="Helical" evidence="18">
    <location>
        <begin position="80"/>
        <end position="101"/>
    </location>
</feature>
<evidence type="ECO:0000256" key="13">
    <source>
        <dbReference type="ARBA" id="ARBA00023239"/>
    </source>
</evidence>
<evidence type="ECO:0000256" key="14">
    <source>
        <dbReference type="ARBA" id="ARBA00032597"/>
    </source>
</evidence>
<dbReference type="SMART" id="SM00044">
    <property type="entry name" value="CYCc"/>
    <property type="match status" value="1"/>
</dbReference>
<comment type="similarity">
    <text evidence="17">Belongs to the adenylyl cyclase class-4/guanylyl cyclase family.</text>
</comment>
<dbReference type="PROSITE" id="PS00452">
    <property type="entry name" value="GUANYLATE_CYCLASE_1"/>
    <property type="match status" value="1"/>
</dbReference>